<reference evidence="1" key="1">
    <citation type="journal article" date="2020" name="mSystems">
        <title>Genome- and Community-Level Interaction Insights into Carbon Utilization and Element Cycling Functions of Hydrothermarchaeota in Hydrothermal Sediment.</title>
        <authorList>
            <person name="Zhou Z."/>
            <person name="Liu Y."/>
            <person name="Xu W."/>
            <person name="Pan J."/>
            <person name="Luo Z.H."/>
            <person name="Li M."/>
        </authorList>
    </citation>
    <scope>NUCLEOTIDE SEQUENCE [LARGE SCALE GENOMIC DNA]</scope>
    <source>
        <strain evidence="1">HyVt-151</strain>
    </source>
</reference>
<proteinExistence type="predicted"/>
<gene>
    <name evidence="1" type="ORF">ENF72_01810</name>
</gene>
<protein>
    <submittedName>
        <fullName evidence="1">PqqD family protein</fullName>
    </submittedName>
</protein>
<dbReference type="Pfam" id="PF05402">
    <property type="entry name" value="PqqD"/>
    <property type="match status" value="1"/>
</dbReference>
<sequence length="112" mass="13464">MENYLKLIPKRNERIELKKIKGKYYLLIPMTSKLDFLARKLHGDYRRIELDEIGVFVWELCDGTRTIEQIGKKVKEKFGERAEPLYERLITFILELHKRNLVLLGGWDEQRD</sequence>
<name>A0A7C0TYU7_THELI</name>
<dbReference type="InterPro" id="IPR008792">
    <property type="entry name" value="PQQD"/>
</dbReference>
<organism evidence="1">
    <name type="scientific">Thermococcus litoralis</name>
    <dbReference type="NCBI Taxonomy" id="2265"/>
    <lineage>
        <taxon>Archaea</taxon>
        <taxon>Methanobacteriati</taxon>
        <taxon>Methanobacteriota</taxon>
        <taxon>Thermococci</taxon>
        <taxon>Thermococcales</taxon>
        <taxon>Thermococcaceae</taxon>
        <taxon>Thermococcus</taxon>
    </lineage>
</organism>
<dbReference type="InterPro" id="IPR041881">
    <property type="entry name" value="PqqD_sf"/>
</dbReference>
<dbReference type="AlphaFoldDB" id="A0A7C0TYU7"/>
<dbReference type="Proteomes" id="UP000886210">
    <property type="component" value="Unassembled WGS sequence"/>
</dbReference>
<comment type="caution">
    <text evidence="1">The sequence shown here is derived from an EMBL/GenBank/DDBJ whole genome shotgun (WGS) entry which is preliminary data.</text>
</comment>
<accession>A0A7C0TYU7</accession>
<dbReference type="Gene3D" id="1.10.10.1150">
    <property type="entry name" value="Coenzyme PQQ synthesis protein D (PqqD)"/>
    <property type="match status" value="1"/>
</dbReference>
<dbReference type="EMBL" id="DQYG01000077">
    <property type="protein sequence ID" value="HDD31347.1"/>
    <property type="molecule type" value="Genomic_DNA"/>
</dbReference>
<evidence type="ECO:0000313" key="1">
    <source>
        <dbReference type="EMBL" id="HDD31347.1"/>
    </source>
</evidence>